<reference evidence="13" key="1">
    <citation type="submission" date="2021-06" db="EMBL/GenBank/DDBJ databases">
        <title>Vibrio nov. sp., novel gut bacterium isolated from Yellow Sea oyster.</title>
        <authorList>
            <person name="Muhammad N."/>
            <person name="Nguyen T.H."/>
            <person name="Lee Y.-J."/>
            <person name="Ko J."/>
            <person name="Kim S.-G."/>
        </authorList>
    </citation>
    <scope>NUCLEOTIDE SEQUENCE</scope>
    <source>
        <strain evidence="13">OG9-811</strain>
    </source>
</reference>
<evidence type="ECO:0000256" key="2">
    <source>
        <dbReference type="ARBA" id="ARBA00022475"/>
    </source>
</evidence>
<keyword evidence="7" id="KW-0472">Membrane</keyword>
<evidence type="ECO:0000256" key="3">
    <source>
        <dbReference type="ARBA" id="ARBA00022481"/>
    </source>
</evidence>
<keyword evidence="5" id="KW-0812">Transmembrane</keyword>
<dbReference type="KEGG" id="vos:KNV97_04515"/>
<feature type="coiled-coil region" evidence="10">
    <location>
        <begin position="243"/>
        <end position="320"/>
    </location>
</feature>
<evidence type="ECO:0000256" key="1">
    <source>
        <dbReference type="ARBA" id="ARBA00004651"/>
    </source>
</evidence>
<keyword evidence="10" id="KW-0175">Coiled coil</keyword>
<keyword evidence="14" id="KW-1185">Reference proteome</keyword>
<evidence type="ECO:0000259" key="12">
    <source>
        <dbReference type="PROSITE" id="PS50111"/>
    </source>
</evidence>
<dbReference type="Proteomes" id="UP000694232">
    <property type="component" value="Chromosome 2"/>
</dbReference>
<keyword evidence="8 9" id="KW-0807">Transducer</keyword>
<evidence type="ECO:0000256" key="7">
    <source>
        <dbReference type="ARBA" id="ARBA00023136"/>
    </source>
</evidence>
<sequence length="403" mass="43534">MRKSKNFIKTGGVALLQLGLLAGILTQDVSAGLGSAIVLIALLPWLLTGSSPSSAYASRAASTADSAQPKSSDKHNPQSAVASSSQSGRGDAAQVKRLQAVINQNIERIKEPLIKQHNIVDESAETLNESFFGLQMVSEQQSEISSTLVNNLLANQNSQYNLKTVLPRTEAIINEFIATLHNVSQKSTSAVSSIHDMSDKLDVVFKLLNEVRGLSEQTNLLALNAAIEAARAGEAGRGFAVVAQEVRNLSVKAEALNNQIEKEIQIAQQTVKAANHTVGEMATIDMSHIEASKQSVDDMLQGVQQVNTEIEREVQKIQELGQILVQHVGDGVRCLQFADIVMQQGDYAQDSLHYLEEALQLLDKLHHGGVESAHLEQLEQKTSNRSAPAASQSSMDEGEVELF</sequence>
<evidence type="ECO:0000256" key="5">
    <source>
        <dbReference type="ARBA" id="ARBA00022692"/>
    </source>
</evidence>
<feature type="compositionally biased region" description="Polar residues" evidence="11">
    <location>
        <begin position="380"/>
        <end position="395"/>
    </location>
</feature>
<evidence type="ECO:0000256" key="9">
    <source>
        <dbReference type="PROSITE-ProRule" id="PRU00284"/>
    </source>
</evidence>
<dbReference type="PROSITE" id="PS50111">
    <property type="entry name" value="CHEMOTAXIS_TRANSDUC_2"/>
    <property type="match status" value="1"/>
</dbReference>
<dbReference type="PANTHER" id="PTHR32089">
    <property type="entry name" value="METHYL-ACCEPTING CHEMOTAXIS PROTEIN MCPB"/>
    <property type="match status" value="1"/>
</dbReference>
<name>A0A975U676_9VIBR</name>
<proteinExistence type="predicted"/>
<evidence type="ECO:0000313" key="14">
    <source>
        <dbReference type="Proteomes" id="UP000694232"/>
    </source>
</evidence>
<dbReference type="Pfam" id="PF00015">
    <property type="entry name" value="MCPsignal"/>
    <property type="match status" value="1"/>
</dbReference>
<keyword evidence="4" id="KW-0145">Chemotaxis</keyword>
<keyword evidence="2" id="KW-1003">Cell membrane</keyword>
<feature type="region of interest" description="Disordered" evidence="11">
    <location>
        <begin position="375"/>
        <end position="403"/>
    </location>
</feature>
<dbReference type="EMBL" id="CP076642">
    <property type="protein sequence ID" value="QXO15680.1"/>
    <property type="molecule type" value="Genomic_DNA"/>
</dbReference>
<dbReference type="RefSeq" id="WP_218561637.1">
    <property type="nucleotide sequence ID" value="NZ_CP076642.1"/>
</dbReference>
<organism evidence="13 14">
    <name type="scientific">Vibrio ostreae</name>
    <dbReference type="NCBI Taxonomy" id="2841925"/>
    <lineage>
        <taxon>Bacteria</taxon>
        <taxon>Pseudomonadati</taxon>
        <taxon>Pseudomonadota</taxon>
        <taxon>Gammaproteobacteria</taxon>
        <taxon>Vibrionales</taxon>
        <taxon>Vibrionaceae</taxon>
        <taxon>Vibrio</taxon>
    </lineage>
</organism>
<comment type="subcellular location">
    <subcellularLocation>
        <location evidence="1">Cell membrane</location>
        <topology evidence="1">Multi-pass membrane protein</topology>
    </subcellularLocation>
</comment>
<feature type="domain" description="Methyl-accepting transducer" evidence="12">
    <location>
        <begin position="91"/>
        <end position="336"/>
    </location>
</feature>
<accession>A0A975U676</accession>
<dbReference type="GO" id="GO:0006935">
    <property type="term" value="P:chemotaxis"/>
    <property type="evidence" value="ECO:0007669"/>
    <property type="project" value="UniProtKB-KW"/>
</dbReference>
<dbReference type="SMART" id="SM00283">
    <property type="entry name" value="MA"/>
    <property type="match status" value="1"/>
</dbReference>
<evidence type="ECO:0000256" key="10">
    <source>
        <dbReference type="SAM" id="Coils"/>
    </source>
</evidence>
<dbReference type="AlphaFoldDB" id="A0A975U676"/>
<dbReference type="GO" id="GO:0007165">
    <property type="term" value="P:signal transduction"/>
    <property type="evidence" value="ECO:0007669"/>
    <property type="project" value="UniProtKB-KW"/>
</dbReference>
<feature type="region of interest" description="Disordered" evidence="11">
    <location>
        <begin position="60"/>
        <end position="91"/>
    </location>
</feature>
<dbReference type="PANTHER" id="PTHR32089:SF39">
    <property type="entry name" value="METHYL-ACCEPTING CHEMOTAXIS PROTEIN HLYB"/>
    <property type="match status" value="1"/>
</dbReference>
<gene>
    <name evidence="13" type="ORF">KNV97_04515</name>
</gene>
<feature type="compositionally biased region" description="Polar residues" evidence="11">
    <location>
        <begin position="77"/>
        <end position="88"/>
    </location>
</feature>
<evidence type="ECO:0000256" key="8">
    <source>
        <dbReference type="ARBA" id="ARBA00023224"/>
    </source>
</evidence>
<evidence type="ECO:0000256" key="4">
    <source>
        <dbReference type="ARBA" id="ARBA00022500"/>
    </source>
</evidence>
<dbReference type="InterPro" id="IPR004089">
    <property type="entry name" value="MCPsignal_dom"/>
</dbReference>
<evidence type="ECO:0000256" key="11">
    <source>
        <dbReference type="SAM" id="MobiDB-lite"/>
    </source>
</evidence>
<evidence type="ECO:0000256" key="6">
    <source>
        <dbReference type="ARBA" id="ARBA00022989"/>
    </source>
</evidence>
<dbReference type="GO" id="GO:0005886">
    <property type="term" value="C:plasma membrane"/>
    <property type="evidence" value="ECO:0007669"/>
    <property type="project" value="UniProtKB-SubCell"/>
</dbReference>
<keyword evidence="6" id="KW-1133">Transmembrane helix</keyword>
<keyword evidence="3" id="KW-0488">Methylation</keyword>
<protein>
    <submittedName>
        <fullName evidence="13">Methyl-accepting chemotaxis protein</fullName>
    </submittedName>
</protein>
<evidence type="ECO:0000313" key="13">
    <source>
        <dbReference type="EMBL" id="QXO15680.1"/>
    </source>
</evidence>